<sequence>MVPKLQRKTPTDESCRTSSTLHHKSIKCLYLEFLPITNDPIAFLLRLSQTVNVKDVESNKLKSFATKNITASLKFVDMQLLIFRNWTQNMEKFLLQMKNLQCMWSSFPFNLRAYVHLTDVQSTSVMKEIFQQTIQEHNALHEKSTVKSSMIT</sequence>
<reference evidence="2" key="1">
    <citation type="submission" date="2022-11" db="UniProtKB">
        <authorList>
            <consortium name="WormBaseParasite"/>
        </authorList>
    </citation>
    <scope>IDENTIFICATION</scope>
</reference>
<keyword evidence="1" id="KW-1185">Reference proteome</keyword>
<accession>A0A915K8Y5</accession>
<organism evidence="1 2">
    <name type="scientific">Romanomermis culicivorax</name>
    <name type="common">Nematode worm</name>
    <dbReference type="NCBI Taxonomy" id="13658"/>
    <lineage>
        <taxon>Eukaryota</taxon>
        <taxon>Metazoa</taxon>
        <taxon>Ecdysozoa</taxon>
        <taxon>Nematoda</taxon>
        <taxon>Enoplea</taxon>
        <taxon>Dorylaimia</taxon>
        <taxon>Mermithida</taxon>
        <taxon>Mermithoidea</taxon>
        <taxon>Mermithidae</taxon>
        <taxon>Romanomermis</taxon>
    </lineage>
</organism>
<dbReference type="AlphaFoldDB" id="A0A915K8Y5"/>
<dbReference type="Proteomes" id="UP000887565">
    <property type="component" value="Unplaced"/>
</dbReference>
<dbReference type="WBParaSite" id="nRc.2.0.1.t34829-RA">
    <property type="protein sequence ID" value="nRc.2.0.1.t34829-RA"/>
    <property type="gene ID" value="nRc.2.0.1.g34829"/>
</dbReference>
<name>A0A915K8Y5_ROMCU</name>
<evidence type="ECO:0000313" key="2">
    <source>
        <dbReference type="WBParaSite" id="nRc.2.0.1.t34829-RA"/>
    </source>
</evidence>
<evidence type="ECO:0000313" key="1">
    <source>
        <dbReference type="Proteomes" id="UP000887565"/>
    </source>
</evidence>
<protein>
    <submittedName>
        <fullName evidence="2">Uncharacterized protein</fullName>
    </submittedName>
</protein>
<proteinExistence type="predicted"/>